<evidence type="ECO:0000256" key="4">
    <source>
        <dbReference type="ARBA" id="ARBA00023002"/>
    </source>
</evidence>
<keyword evidence="3 5" id="KW-0521">NADP</keyword>
<dbReference type="EC" id="1.5.1.2" evidence="5 6"/>
<protein>
    <recommendedName>
        <fullName evidence="5 6">Pyrroline-5-carboxylate reductase</fullName>
        <shortName evidence="5">P5C reductase</shortName>
        <shortName evidence="5">P5CR</shortName>
        <ecNumber evidence="5 6">1.5.1.2</ecNumber>
    </recommendedName>
    <alternativeName>
        <fullName evidence="5">PCA reductase</fullName>
    </alternativeName>
</protein>
<evidence type="ECO:0000256" key="7">
    <source>
        <dbReference type="RuleBase" id="RU003903"/>
    </source>
</evidence>
<dbReference type="SUPFAM" id="SSF51735">
    <property type="entry name" value="NAD(P)-binding Rossmann-fold domains"/>
    <property type="match status" value="1"/>
</dbReference>
<keyword evidence="11" id="KW-1185">Reference proteome</keyword>
<dbReference type="InterPro" id="IPR000304">
    <property type="entry name" value="Pyrroline-COOH_reductase"/>
</dbReference>
<keyword evidence="5" id="KW-0963">Cytoplasm</keyword>
<comment type="similarity">
    <text evidence="1 5 7">Belongs to the pyrroline-5-carboxylate reductase family.</text>
</comment>
<comment type="subcellular location">
    <subcellularLocation>
        <location evidence="5">Cytoplasm</location>
    </subcellularLocation>
</comment>
<sequence length="256" mass="27242">MRIGFIGVGKMASAIITGLKTTEHDLIISGASLARSQEIAEQLNVSFAQSHQDLIDQSDIIILGIKPQLFEAVLSPLTFKQPVISMAAGITLDRLGQLTNPELPLIRIMPNINAQLLASTTAISTNDKVTPDLLDLTKEICNSFGTTFEIAEKDFDTFTALAGSSPAYIALFIEALAKAGVKNGFPKSLALNIVAQTVQSTAQTIWSGPDSPHELIDKICSPGGTTIAGLMELERLGLTHATSSAIDKTIEKAKNL</sequence>
<feature type="domain" description="Pyrroline-5-carboxylate reductase dimerisation" evidence="9">
    <location>
        <begin position="152"/>
        <end position="256"/>
    </location>
</feature>
<evidence type="ECO:0000256" key="3">
    <source>
        <dbReference type="ARBA" id="ARBA00022857"/>
    </source>
</evidence>
<organism evidence="10 11">
    <name type="scientific">Streptococcus caledonicus</name>
    <dbReference type="NCBI Taxonomy" id="2614158"/>
    <lineage>
        <taxon>Bacteria</taxon>
        <taxon>Bacillati</taxon>
        <taxon>Bacillota</taxon>
        <taxon>Bacilli</taxon>
        <taxon>Lactobacillales</taxon>
        <taxon>Streptococcaceae</taxon>
        <taxon>Streptococcus</taxon>
    </lineage>
</organism>
<keyword evidence="4 5" id="KW-0560">Oxidoreductase</keyword>
<dbReference type="Gene3D" id="3.40.50.720">
    <property type="entry name" value="NAD(P)-binding Rossmann-like Domain"/>
    <property type="match status" value="1"/>
</dbReference>
<dbReference type="SUPFAM" id="SSF48179">
    <property type="entry name" value="6-phosphogluconate dehydrogenase C-terminal domain-like"/>
    <property type="match status" value="1"/>
</dbReference>
<keyword evidence="2 5" id="KW-0641">Proline biosynthesis</keyword>
<dbReference type="PROSITE" id="PS00521">
    <property type="entry name" value="P5CR"/>
    <property type="match status" value="1"/>
</dbReference>
<comment type="caution">
    <text evidence="10">The sequence shown here is derived from an EMBL/GenBank/DDBJ whole genome shotgun (WGS) entry which is preliminary data.</text>
</comment>
<reference evidence="11" key="1">
    <citation type="journal article" date="2019" name="Int. J. Syst. Evol. Microbiol.">
        <title>The Global Catalogue of Microorganisms (GCM) 10K type strain sequencing project: providing services to taxonomists for standard genome sequencing and annotation.</title>
        <authorList>
            <consortium name="The Broad Institute Genomics Platform"/>
            <consortium name="The Broad Institute Genome Sequencing Center for Infectious Disease"/>
            <person name="Wu L."/>
            <person name="Ma J."/>
        </authorList>
    </citation>
    <scope>NUCLEOTIDE SEQUENCE [LARGE SCALE GENOMIC DNA]</scope>
    <source>
        <strain evidence="11">DT43</strain>
    </source>
</reference>
<dbReference type="PANTHER" id="PTHR11645:SF0">
    <property type="entry name" value="PYRROLINE-5-CARBOXYLATE REDUCTASE 3"/>
    <property type="match status" value="1"/>
</dbReference>
<dbReference type="InterPro" id="IPR029036">
    <property type="entry name" value="P5CR_dimer"/>
</dbReference>
<proteinExistence type="inferred from homology"/>
<evidence type="ECO:0000256" key="6">
    <source>
        <dbReference type="NCBIfam" id="TIGR00112"/>
    </source>
</evidence>
<dbReference type="EMBL" id="JBHSOJ010000033">
    <property type="protein sequence ID" value="MFC5632148.1"/>
    <property type="molecule type" value="Genomic_DNA"/>
</dbReference>
<comment type="function">
    <text evidence="5">Catalyzes the reduction of 1-pyrroline-5-carboxylate (PCA) to L-proline.</text>
</comment>
<dbReference type="PIRSF" id="PIRSF000193">
    <property type="entry name" value="Pyrrol-5-carb_rd"/>
    <property type="match status" value="1"/>
</dbReference>
<dbReference type="Proteomes" id="UP001596110">
    <property type="component" value="Unassembled WGS sequence"/>
</dbReference>
<evidence type="ECO:0000313" key="10">
    <source>
        <dbReference type="EMBL" id="MFC5632148.1"/>
    </source>
</evidence>
<comment type="pathway">
    <text evidence="5 7">Amino-acid biosynthesis; L-proline biosynthesis; L-proline from L-glutamate 5-semialdehyde: step 1/1.</text>
</comment>
<evidence type="ECO:0000259" key="9">
    <source>
        <dbReference type="Pfam" id="PF14748"/>
    </source>
</evidence>
<comment type="catalytic activity">
    <reaction evidence="5">
        <text>L-proline + NAD(+) = (S)-1-pyrroline-5-carboxylate + NADH + 2 H(+)</text>
        <dbReference type="Rhea" id="RHEA:14105"/>
        <dbReference type="ChEBI" id="CHEBI:15378"/>
        <dbReference type="ChEBI" id="CHEBI:17388"/>
        <dbReference type="ChEBI" id="CHEBI:57540"/>
        <dbReference type="ChEBI" id="CHEBI:57945"/>
        <dbReference type="ChEBI" id="CHEBI:60039"/>
        <dbReference type="EC" id="1.5.1.2"/>
    </reaction>
</comment>
<comment type="catalytic activity">
    <reaction evidence="5 7">
        <text>L-proline + NADP(+) = (S)-1-pyrroline-5-carboxylate + NADPH + 2 H(+)</text>
        <dbReference type="Rhea" id="RHEA:14109"/>
        <dbReference type="ChEBI" id="CHEBI:15378"/>
        <dbReference type="ChEBI" id="CHEBI:17388"/>
        <dbReference type="ChEBI" id="CHEBI:57783"/>
        <dbReference type="ChEBI" id="CHEBI:58349"/>
        <dbReference type="ChEBI" id="CHEBI:60039"/>
        <dbReference type="EC" id="1.5.1.2"/>
    </reaction>
</comment>
<evidence type="ECO:0000313" key="11">
    <source>
        <dbReference type="Proteomes" id="UP001596110"/>
    </source>
</evidence>
<evidence type="ECO:0000259" key="8">
    <source>
        <dbReference type="Pfam" id="PF03807"/>
    </source>
</evidence>
<keyword evidence="5 7" id="KW-0028">Amino-acid biosynthesis</keyword>
<dbReference type="InterPro" id="IPR028939">
    <property type="entry name" value="P5C_Rdtase_cat_N"/>
</dbReference>
<evidence type="ECO:0000256" key="2">
    <source>
        <dbReference type="ARBA" id="ARBA00022650"/>
    </source>
</evidence>
<dbReference type="Gene3D" id="1.10.3730.10">
    <property type="entry name" value="ProC C-terminal domain-like"/>
    <property type="match status" value="1"/>
</dbReference>
<dbReference type="InterPro" id="IPR008927">
    <property type="entry name" value="6-PGluconate_DH-like_C_sf"/>
</dbReference>
<dbReference type="PANTHER" id="PTHR11645">
    <property type="entry name" value="PYRROLINE-5-CARBOXYLATE REDUCTASE"/>
    <property type="match status" value="1"/>
</dbReference>
<gene>
    <name evidence="5 10" type="primary">proC</name>
    <name evidence="10" type="ORF">ACFPQ3_11505</name>
</gene>
<dbReference type="InterPro" id="IPR036291">
    <property type="entry name" value="NAD(P)-bd_dom_sf"/>
</dbReference>
<name>A0ABW0UG53_9STRE</name>
<dbReference type="RefSeq" id="WP_156805924.1">
    <property type="nucleotide sequence ID" value="NZ_JBHSOJ010000033.1"/>
</dbReference>
<evidence type="ECO:0000256" key="1">
    <source>
        <dbReference type="ARBA" id="ARBA00005525"/>
    </source>
</evidence>
<accession>A0ABW0UG53</accession>
<dbReference type="NCBIfam" id="TIGR00112">
    <property type="entry name" value="proC"/>
    <property type="match status" value="1"/>
</dbReference>
<feature type="domain" description="Pyrroline-5-carboxylate reductase catalytic N-terminal" evidence="8">
    <location>
        <begin position="2"/>
        <end position="89"/>
    </location>
</feature>
<dbReference type="Pfam" id="PF03807">
    <property type="entry name" value="F420_oxidored"/>
    <property type="match status" value="1"/>
</dbReference>
<dbReference type="HAMAP" id="MF_01925">
    <property type="entry name" value="P5C_reductase"/>
    <property type="match status" value="1"/>
</dbReference>
<dbReference type="InterPro" id="IPR053790">
    <property type="entry name" value="P5CR-like_CS"/>
</dbReference>
<dbReference type="GO" id="GO:0004735">
    <property type="term" value="F:pyrroline-5-carboxylate reductase activity"/>
    <property type="evidence" value="ECO:0007669"/>
    <property type="project" value="UniProtKB-EC"/>
</dbReference>
<dbReference type="Pfam" id="PF14748">
    <property type="entry name" value="P5CR_dimer"/>
    <property type="match status" value="1"/>
</dbReference>
<evidence type="ECO:0000256" key="5">
    <source>
        <dbReference type="HAMAP-Rule" id="MF_01925"/>
    </source>
</evidence>